<dbReference type="OrthoDB" id="6422868at2759"/>
<organism evidence="2 3">
    <name type="scientific">Nephila pilipes</name>
    <name type="common">Giant wood spider</name>
    <name type="synonym">Nephila maculata</name>
    <dbReference type="NCBI Taxonomy" id="299642"/>
    <lineage>
        <taxon>Eukaryota</taxon>
        <taxon>Metazoa</taxon>
        <taxon>Ecdysozoa</taxon>
        <taxon>Arthropoda</taxon>
        <taxon>Chelicerata</taxon>
        <taxon>Arachnida</taxon>
        <taxon>Araneae</taxon>
        <taxon>Araneomorphae</taxon>
        <taxon>Entelegynae</taxon>
        <taxon>Araneoidea</taxon>
        <taxon>Nephilidae</taxon>
        <taxon>Nephila</taxon>
    </lineage>
</organism>
<keyword evidence="3" id="KW-1185">Reference proteome</keyword>
<keyword evidence="1" id="KW-1133">Transmembrane helix</keyword>
<comment type="caution">
    <text evidence="2">The sequence shown here is derived from an EMBL/GenBank/DDBJ whole genome shotgun (WGS) entry which is preliminary data.</text>
</comment>
<accession>A0A8X6Q882</accession>
<gene>
    <name evidence="2" type="ORF">NPIL_211811</name>
</gene>
<proteinExistence type="predicted"/>
<evidence type="ECO:0000313" key="3">
    <source>
        <dbReference type="Proteomes" id="UP000887013"/>
    </source>
</evidence>
<dbReference type="Proteomes" id="UP000887013">
    <property type="component" value="Unassembled WGS sequence"/>
</dbReference>
<dbReference type="AlphaFoldDB" id="A0A8X6Q882"/>
<dbReference type="EMBL" id="BMAW01078509">
    <property type="protein sequence ID" value="GFU11301.1"/>
    <property type="molecule type" value="Genomic_DNA"/>
</dbReference>
<keyword evidence="1" id="KW-0472">Membrane</keyword>
<protein>
    <recommendedName>
        <fullName evidence="4">Gustatory receptor</fullName>
    </recommendedName>
</protein>
<reference evidence="2" key="1">
    <citation type="submission" date="2020-08" db="EMBL/GenBank/DDBJ databases">
        <title>Multicomponent nature underlies the extraordinary mechanical properties of spider dragline silk.</title>
        <authorList>
            <person name="Kono N."/>
            <person name="Nakamura H."/>
            <person name="Mori M."/>
            <person name="Yoshida Y."/>
            <person name="Ohtoshi R."/>
            <person name="Malay A.D."/>
            <person name="Moran D.A.P."/>
            <person name="Tomita M."/>
            <person name="Numata K."/>
            <person name="Arakawa K."/>
        </authorList>
    </citation>
    <scope>NUCLEOTIDE SEQUENCE</scope>
</reference>
<name>A0A8X6Q882_NEPPI</name>
<evidence type="ECO:0000313" key="2">
    <source>
        <dbReference type="EMBL" id="GFU11301.1"/>
    </source>
</evidence>
<evidence type="ECO:0000256" key="1">
    <source>
        <dbReference type="SAM" id="Phobius"/>
    </source>
</evidence>
<evidence type="ECO:0008006" key="4">
    <source>
        <dbReference type="Google" id="ProtNLM"/>
    </source>
</evidence>
<sequence length="142" mass="16466">MFRACCQALDQCREFLTMKIKSPGEIFGIYMQIATWIEMLQKSLSVPLFLLTTIGFFYTFTALSLYMERERTTEVNEQDISLRKIITDDFFQCQRYDNMQPLDYILRMKPAIAISACGSFSFTRSLVITAIGALFTYTLLLQ</sequence>
<feature type="transmembrane region" description="Helical" evidence="1">
    <location>
        <begin position="111"/>
        <end position="140"/>
    </location>
</feature>
<keyword evidence="1" id="KW-0812">Transmembrane</keyword>
<feature type="transmembrane region" description="Helical" evidence="1">
    <location>
        <begin position="46"/>
        <end position="66"/>
    </location>
</feature>